<dbReference type="EMBL" id="FJNB01000017">
    <property type="protein sequence ID" value="CZR04817.1"/>
    <property type="molecule type" value="Genomic_DNA"/>
</dbReference>
<reference evidence="2 4" key="2">
    <citation type="submission" date="2016-10" db="EMBL/GenBank/DDBJ databases">
        <authorList>
            <person name="Varghese N."/>
            <person name="Submissions S."/>
        </authorList>
    </citation>
    <scope>NUCLEOTIDE SEQUENCE [LARGE SCALE GENOMIC DNA]</scope>
    <source>
        <strain evidence="2 4">DSM 22150</strain>
    </source>
</reference>
<dbReference type="OrthoDB" id="1649074at2"/>
<dbReference type="STRING" id="640938.TR210_2155"/>
<evidence type="ECO:0000313" key="3">
    <source>
        <dbReference type="Proteomes" id="UP000076878"/>
    </source>
</evidence>
<protein>
    <submittedName>
        <fullName evidence="2">Uncharacterized protein YktA, UPF0223 family</fullName>
    </submittedName>
</protein>
<dbReference type="InterPro" id="IPR007920">
    <property type="entry name" value="UPF0223"/>
</dbReference>
<evidence type="ECO:0000313" key="2">
    <source>
        <dbReference type="EMBL" id="SEJ45744.1"/>
    </source>
</evidence>
<dbReference type="EMBL" id="FNYT01000014">
    <property type="protein sequence ID" value="SEJ45744.1"/>
    <property type="molecule type" value="Genomic_DNA"/>
</dbReference>
<keyword evidence="4" id="KW-1185">Reference proteome</keyword>
<evidence type="ECO:0000313" key="1">
    <source>
        <dbReference type="EMBL" id="CZR04817.1"/>
    </source>
</evidence>
<sequence>MQHYDYPFEAEWSKEEIIKVIALWNAMEKAYENGIGKEEFMRAYREFKTVLPSVGQEKKYSKQFEKESGYSLYRVLQEAKNSDKSKIFLGQR</sequence>
<dbReference type="AlphaFoldDB" id="A0A143Z1P6"/>
<name>A0A143Z1P6_9LACT</name>
<accession>A0A143Z1P6</accession>
<dbReference type="Proteomes" id="UP000199280">
    <property type="component" value="Unassembled WGS sequence"/>
</dbReference>
<dbReference type="Gene3D" id="1.10.220.80">
    <property type="entry name" value="BH2638-like"/>
    <property type="match status" value="1"/>
</dbReference>
<reference evidence="1 3" key="1">
    <citation type="submission" date="2016-02" db="EMBL/GenBank/DDBJ databases">
        <authorList>
            <person name="Wen L."/>
            <person name="He K."/>
            <person name="Yang H."/>
        </authorList>
    </citation>
    <scope>NUCLEOTIDE SEQUENCE [LARGE SCALE GENOMIC DNA]</scope>
    <source>
        <strain evidence="1">Trichococcus_R210</strain>
    </source>
</reference>
<dbReference type="PIRSF" id="PIRSF037260">
    <property type="entry name" value="UPF0223"/>
    <property type="match status" value="1"/>
</dbReference>
<dbReference type="SUPFAM" id="SSF158504">
    <property type="entry name" value="BH2638-like"/>
    <property type="match status" value="1"/>
</dbReference>
<dbReference type="InterPro" id="IPR023324">
    <property type="entry name" value="BH2638-like_sf"/>
</dbReference>
<dbReference type="Pfam" id="PF05256">
    <property type="entry name" value="UPF0223"/>
    <property type="match status" value="1"/>
</dbReference>
<evidence type="ECO:0000313" key="4">
    <source>
        <dbReference type="Proteomes" id="UP000199280"/>
    </source>
</evidence>
<dbReference type="RefSeq" id="WP_068623663.1">
    <property type="nucleotide sequence ID" value="NZ_FJNB01000017.1"/>
</dbReference>
<gene>
    <name evidence="2" type="ORF">SAMN05216375_11446</name>
    <name evidence="1" type="ORF">TR210_2155</name>
</gene>
<organism evidence="1 3">
    <name type="scientific">Trichococcus ilyis</name>
    <dbReference type="NCBI Taxonomy" id="640938"/>
    <lineage>
        <taxon>Bacteria</taxon>
        <taxon>Bacillati</taxon>
        <taxon>Bacillota</taxon>
        <taxon>Bacilli</taxon>
        <taxon>Lactobacillales</taxon>
        <taxon>Carnobacteriaceae</taxon>
        <taxon>Trichococcus</taxon>
    </lineage>
</organism>
<dbReference type="Proteomes" id="UP000076878">
    <property type="component" value="Unassembled WGS sequence"/>
</dbReference>
<dbReference type="NCBIfam" id="NF003353">
    <property type="entry name" value="PRK04387.1"/>
    <property type="match status" value="1"/>
</dbReference>
<proteinExistence type="predicted"/>